<keyword evidence="1" id="KW-0812">Transmembrane</keyword>
<accession>W3XDK3</accession>
<dbReference type="Proteomes" id="UP000030651">
    <property type="component" value="Unassembled WGS sequence"/>
</dbReference>
<dbReference type="EMBL" id="KI912110">
    <property type="protein sequence ID" value="ETS84178.1"/>
    <property type="molecule type" value="Genomic_DNA"/>
</dbReference>
<feature type="transmembrane region" description="Helical" evidence="1">
    <location>
        <begin position="116"/>
        <end position="139"/>
    </location>
</feature>
<dbReference type="InParanoid" id="W3XDK3"/>
<gene>
    <name evidence="2" type="ORF">PFICI_02203</name>
</gene>
<dbReference type="AlphaFoldDB" id="W3XDK3"/>
<keyword evidence="3" id="KW-1185">Reference proteome</keyword>
<reference evidence="3" key="1">
    <citation type="journal article" date="2015" name="BMC Genomics">
        <title>Genomic and transcriptomic analysis of the endophytic fungus Pestalotiopsis fici reveals its lifestyle and high potential for synthesis of natural products.</title>
        <authorList>
            <person name="Wang X."/>
            <person name="Zhang X."/>
            <person name="Liu L."/>
            <person name="Xiang M."/>
            <person name="Wang W."/>
            <person name="Sun X."/>
            <person name="Che Y."/>
            <person name="Guo L."/>
            <person name="Liu G."/>
            <person name="Guo L."/>
            <person name="Wang C."/>
            <person name="Yin W.B."/>
            <person name="Stadler M."/>
            <person name="Zhang X."/>
            <person name="Liu X."/>
        </authorList>
    </citation>
    <scope>NUCLEOTIDE SEQUENCE [LARGE SCALE GENOMIC DNA]</scope>
    <source>
        <strain evidence="3">W106-1 / CGMCC3.15140</strain>
    </source>
</reference>
<dbReference type="HOGENOM" id="CLU_1475644_0_0_1"/>
<dbReference type="GeneID" id="19267216"/>
<dbReference type="OrthoDB" id="10568497at2759"/>
<sequence length="183" mass="20115">MATQASSALSPPTFNASALKLGSTSTSTHIFNLSRPSVTLPGLHFHSSLTPATSASTSTTATNVRVDLAIAPFQANDDTSVPDILQEAAHGAIKEQQDPDDHGRVDPKSGLNNCEIAGIVIGCILIFILLVYLGIKFLIMWEIKEYAKWERENVTIRDIRRWLNQDDPVPARFQQQMKTHFSV</sequence>
<keyword evidence="1" id="KW-1133">Transmembrane helix</keyword>
<evidence type="ECO:0000313" key="3">
    <source>
        <dbReference type="Proteomes" id="UP000030651"/>
    </source>
</evidence>
<evidence type="ECO:0000313" key="2">
    <source>
        <dbReference type="EMBL" id="ETS84178.1"/>
    </source>
</evidence>
<name>W3XDK3_PESFW</name>
<organism evidence="2 3">
    <name type="scientific">Pestalotiopsis fici (strain W106-1 / CGMCC3.15140)</name>
    <dbReference type="NCBI Taxonomy" id="1229662"/>
    <lineage>
        <taxon>Eukaryota</taxon>
        <taxon>Fungi</taxon>
        <taxon>Dikarya</taxon>
        <taxon>Ascomycota</taxon>
        <taxon>Pezizomycotina</taxon>
        <taxon>Sordariomycetes</taxon>
        <taxon>Xylariomycetidae</taxon>
        <taxon>Amphisphaeriales</taxon>
        <taxon>Sporocadaceae</taxon>
        <taxon>Pestalotiopsis</taxon>
    </lineage>
</organism>
<evidence type="ECO:0000256" key="1">
    <source>
        <dbReference type="SAM" id="Phobius"/>
    </source>
</evidence>
<dbReference type="RefSeq" id="XP_007828975.1">
    <property type="nucleotide sequence ID" value="XM_007830784.1"/>
</dbReference>
<dbReference type="KEGG" id="pfy:PFICI_02203"/>
<proteinExistence type="predicted"/>
<keyword evidence="1" id="KW-0472">Membrane</keyword>
<protein>
    <submittedName>
        <fullName evidence="2">Uncharacterized protein</fullName>
    </submittedName>
</protein>